<comment type="caution">
    <text evidence="2">The sequence shown here is derived from an EMBL/GenBank/DDBJ whole genome shotgun (WGS) entry which is preliminary data.</text>
</comment>
<evidence type="ECO:0000256" key="1">
    <source>
        <dbReference type="SAM" id="MobiDB-lite"/>
    </source>
</evidence>
<gene>
    <name evidence="2" type="ORF">PVAP13_2NG452906</name>
</gene>
<accession>A0A8T0VI91</accession>
<evidence type="ECO:0000313" key="3">
    <source>
        <dbReference type="Proteomes" id="UP000823388"/>
    </source>
</evidence>
<feature type="compositionally biased region" description="Basic and acidic residues" evidence="1">
    <location>
        <begin position="1"/>
        <end position="10"/>
    </location>
</feature>
<dbReference type="EMBL" id="CM029040">
    <property type="protein sequence ID" value="KAG2636481.1"/>
    <property type="molecule type" value="Genomic_DNA"/>
</dbReference>
<name>A0A8T0VI91_PANVG</name>
<dbReference type="AlphaFoldDB" id="A0A8T0VI91"/>
<feature type="region of interest" description="Disordered" evidence="1">
    <location>
        <begin position="1"/>
        <end position="39"/>
    </location>
</feature>
<dbReference type="Proteomes" id="UP000823388">
    <property type="component" value="Chromosome 2N"/>
</dbReference>
<protein>
    <submittedName>
        <fullName evidence="2">Uncharacterized protein</fullName>
    </submittedName>
</protein>
<proteinExistence type="predicted"/>
<sequence>MAHRDNKEQRVTNTRNQDVAPKKRTRNLEDDDDDLRNIRPKIKRSLCEYAVR</sequence>
<evidence type="ECO:0000313" key="2">
    <source>
        <dbReference type="EMBL" id="KAG2636481.1"/>
    </source>
</evidence>
<reference evidence="2" key="1">
    <citation type="submission" date="2020-05" db="EMBL/GenBank/DDBJ databases">
        <title>WGS assembly of Panicum virgatum.</title>
        <authorList>
            <person name="Lovell J.T."/>
            <person name="Jenkins J."/>
            <person name="Shu S."/>
            <person name="Juenger T.E."/>
            <person name="Schmutz J."/>
        </authorList>
    </citation>
    <scope>NUCLEOTIDE SEQUENCE</scope>
    <source>
        <strain evidence="2">AP13</strain>
    </source>
</reference>
<organism evidence="2 3">
    <name type="scientific">Panicum virgatum</name>
    <name type="common">Blackwell switchgrass</name>
    <dbReference type="NCBI Taxonomy" id="38727"/>
    <lineage>
        <taxon>Eukaryota</taxon>
        <taxon>Viridiplantae</taxon>
        <taxon>Streptophyta</taxon>
        <taxon>Embryophyta</taxon>
        <taxon>Tracheophyta</taxon>
        <taxon>Spermatophyta</taxon>
        <taxon>Magnoliopsida</taxon>
        <taxon>Liliopsida</taxon>
        <taxon>Poales</taxon>
        <taxon>Poaceae</taxon>
        <taxon>PACMAD clade</taxon>
        <taxon>Panicoideae</taxon>
        <taxon>Panicodae</taxon>
        <taxon>Paniceae</taxon>
        <taxon>Panicinae</taxon>
        <taxon>Panicum</taxon>
        <taxon>Panicum sect. Hiantes</taxon>
    </lineage>
</organism>
<keyword evidence="3" id="KW-1185">Reference proteome</keyword>